<comment type="caution">
    <text evidence="1">The sequence shown here is derived from an EMBL/GenBank/DDBJ whole genome shotgun (WGS) entry which is preliminary data.</text>
</comment>
<dbReference type="RefSeq" id="WP_133883297.1">
    <property type="nucleotide sequence ID" value="NZ_MWIN01000040.1"/>
</dbReference>
<protein>
    <recommendedName>
        <fullName evidence="3">SnoaL-like protein</fullName>
    </recommendedName>
</protein>
<reference evidence="1 2" key="1">
    <citation type="submission" date="2019-03" db="EMBL/GenBank/DDBJ databases">
        <title>Genomic Encyclopedia of Type Strains, Phase IV (KMG-IV): sequencing the most valuable type-strain genomes for metagenomic binning, comparative biology and taxonomic classification.</title>
        <authorList>
            <person name="Goeker M."/>
        </authorList>
    </citation>
    <scope>NUCLEOTIDE SEQUENCE [LARGE SCALE GENOMIC DNA]</scope>
    <source>
        <strain evidence="1 2">DSM 26377</strain>
    </source>
</reference>
<accession>A0A4S3JYT1</accession>
<name>A0A4S3JYT1_9GAMM</name>
<sequence length="170" mass="18481">MGKFVLFVMLAGGGAWWYFVGGRTLTEDHVKAFYAEQTRATLNRNPEALCDMLASDFHGTAVSISLGGRKKIEQNRGEACSAYHEFYDAAEALGEKMGGMVVLEYDQRITKLELAADRRSATVKTRFTFDIGGALINLRGTSTDTLERRNGKVRLSGSDGQVTTSSGIAG</sequence>
<proteinExistence type="predicted"/>
<gene>
    <name evidence="1" type="ORF">DFR24_4137</name>
</gene>
<evidence type="ECO:0008006" key="3">
    <source>
        <dbReference type="Google" id="ProtNLM"/>
    </source>
</evidence>
<dbReference type="EMBL" id="SOBT01000011">
    <property type="protein sequence ID" value="TDU25692.1"/>
    <property type="molecule type" value="Genomic_DNA"/>
</dbReference>
<organism evidence="1 2">
    <name type="scientific">Panacagrimonas perspica</name>
    <dbReference type="NCBI Taxonomy" id="381431"/>
    <lineage>
        <taxon>Bacteria</taxon>
        <taxon>Pseudomonadati</taxon>
        <taxon>Pseudomonadota</taxon>
        <taxon>Gammaproteobacteria</taxon>
        <taxon>Nevskiales</taxon>
        <taxon>Nevskiaceae</taxon>
        <taxon>Panacagrimonas</taxon>
    </lineage>
</organism>
<dbReference type="OrthoDB" id="5975585at2"/>
<evidence type="ECO:0000313" key="1">
    <source>
        <dbReference type="EMBL" id="TDU25692.1"/>
    </source>
</evidence>
<keyword evidence="2" id="KW-1185">Reference proteome</keyword>
<dbReference type="AlphaFoldDB" id="A0A4S3JYT1"/>
<evidence type="ECO:0000313" key="2">
    <source>
        <dbReference type="Proteomes" id="UP000295341"/>
    </source>
</evidence>
<dbReference type="Proteomes" id="UP000295341">
    <property type="component" value="Unassembled WGS sequence"/>
</dbReference>